<dbReference type="eggNOG" id="COG4508">
    <property type="taxonomic scope" value="Bacteria"/>
</dbReference>
<dbReference type="KEGG" id="mpu:MYPU_4570"/>
<gene>
    <name evidence="1" type="ordered locus">MYPU_4570</name>
</gene>
<dbReference type="Proteomes" id="UP000000528">
    <property type="component" value="Chromosome"/>
</dbReference>
<keyword evidence="2" id="KW-1185">Reference proteome</keyword>
<name>Q98QA9_MYCPU</name>
<dbReference type="InterPro" id="IPR016947">
    <property type="entry name" value="UCP030140"/>
</dbReference>
<dbReference type="HOGENOM" id="CLU_105318_1_0_14"/>
<dbReference type="RefSeq" id="WP_010925258.1">
    <property type="nucleotide sequence ID" value="NC_002771.1"/>
</dbReference>
<dbReference type="SUPFAM" id="SSF101386">
    <property type="entry name" value="all-alpha NTP pyrophosphatases"/>
    <property type="match status" value="1"/>
</dbReference>
<sequence length="162" mass="18929">MFNIEKMLREQEKLDNLILKKCNILNFEAVQNKVALALLVEVSELANEVQSFKYWKLSKQIDLAKVKEEYSDGIHFLNSISFYYQLSNLIPFKVISPDINEQFRAVFISIAEFMKKPSKESILEVYSLYLGIAKLLNISNEEIEKSYFEKNLINQKRAKGSY</sequence>
<evidence type="ECO:0000313" key="2">
    <source>
        <dbReference type="Proteomes" id="UP000000528"/>
    </source>
</evidence>
<dbReference type="AlphaFoldDB" id="Q98QA9"/>
<dbReference type="InterPro" id="IPR014871">
    <property type="entry name" value="dUTPase/dCTP_pyrophosphatase"/>
</dbReference>
<dbReference type="EMBL" id="AL445564">
    <property type="protein sequence ID" value="CAC13630.1"/>
    <property type="molecule type" value="Genomic_DNA"/>
</dbReference>
<evidence type="ECO:0008006" key="3">
    <source>
        <dbReference type="Google" id="ProtNLM"/>
    </source>
</evidence>
<dbReference type="CDD" id="cd11527">
    <property type="entry name" value="NTP-PPase_dUTPase"/>
    <property type="match status" value="1"/>
</dbReference>
<evidence type="ECO:0000313" key="1">
    <source>
        <dbReference type="EMBL" id="CAC13630.1"/>
    </source>
</evidence>
<proteinExistence type="predicted"/>
<dbReference type="Pfam" id="PF08761">
    <property type="entry name" value="dUTPase_2"/>
    <property type="match status" value="1"/>
</dbReference>
<dbReference type="BioCyc" id="MPUL272635:G1GT6-461-MONOMER"/>
<dbReference type="STRING" id="272635.gene:17577058"/>
<protein>
    <recommendedName>
        <fullName evidence="3">dUTPase</fullName>
    </recommendedName>
</protein>
<accession>Q98QA9</accession>
<reference evidence="1 2" key="1">
    <citation type="journal article" date="2001" name="Nucleic Acids Res.">
        <title>The complete genome sequence of the murine respiratory pathogen Mycoplasma pulmonis.</title>
        <authorList>
            <person name="Chambaud I."/>
            <person name="Heilig R."/>
            <person name="Ferris S."/>
            <person name="Barbe V."/>
            <person name="Samson D."/>
            <person name="Galisson F."/>
            <person name="Moszer I."/>
            <person name="Dybvig K."/>
            <person name="Wroblewski H."/>
            <person name="Viari A."/>
            <person name="Rocha E.P.C."/>
            <person name="Blanchard A."/>
        </authorList>
    </citation>
    <scope>NUCLEOTIDE SEQUENCE [LARGE SCALE GENOMIC DNA]</scope>
    <source>
        <strain evidence="1 2">UAB CTIP</strain>
    </source>
</reference>
<organism evidence="2">
    <name type="scientific">Mycoplasmopsis pulmonis (strain UAB CTIP)</name>
    <name type="common">Mycoplasma pulmonis</name>
    <dbReference type="NCBI Taxonomy" id="272635"/>
    <lineage>
        <taxon>Bacteria</taxon>
        <taxon>Bacillati</taxon>
        <taxon>Mycoplasmatota</taxon>
        <taxon>Mycoplasmoidales</taxon>
        <taxon>Metamycoplasmataceae</taxon>
        <taxon>Mycoplasmopsis</taxon>
    </lineage>
</organism>
<dbReference type="Gene3D" id="1.10.4010.10">
    <property type="entry name" value="Type II deoxyuridine triphosphatase"/>
    <property type="match status" value="1"/>
</dbReference>
<dbReference type="PIRSF" id="PIRSF030140">
    <property type="entry name" value="UCP030140"/>
    <property type="match status" value="1"/>
</dbReference>
<dbReference type="PIR" id="A99569">
    <property type="entry name" value="A99569"/>
</dbReference>